<reference evidence="2" key="1">
    <citation type="submission" date="2014-05" db="EMBL/GenBank/DDBJ databases">
        <authorList>
            <person name="Chronopoulou M."/>
        </authorList>
    </citation>
    <scope>NUCLEOTIDE SEQUENCE</scope>
    <source>
        <tissue evidence="2">Whole organism</tissue>
    </source>
</reference>
<evidence type="ECO:0000256" key="1">
    <source>
        <dbReference type="SAM" id="MobiDB-lite"/>
    </source>
</evidence>
<organism evidence="2">
    <name type="scientific">Lepeophtheirus salmonis</name>
    <name type="common">Salmon louse</name>
    <name type="synonym">Caligus salmonis</name>
    <dbReference type="NCBI Taxonomy" id="72036"/>
    <lineage>
        <taxon>Eukaryota</taxon>
        <taxon>Metazoa</taxon>
        <taxon>Ecdysozoa</taxon>
        <taxon>Arthropoda</taxon>
        <taxon>Crustacea</taxon>
        <taxon>Multicrustacea</taxon>
        <taxon>Hexanauplia</taxon>
        <taxon>Copepoda</taxon>
        <taxon>Siphonostomatoida</taxon>
        <taxon>Caligidae</taxon>
        <taxon>Lepeophtheirus</taxon>
    </lineage>
</organism>
<feature type="region of interest" description="Disordered" evidence="1">
    <location>
        <begin position="35"/>
        <end position="103"/>
    </location>
</feature>
<feature type="compositionally biased region" description="Basic and acidic residues" evidence="1">
    <location>
        <begin position="37"/>
        <end position="84"/>
    </location>
</feature>
<evidence type="ECO:0000313" key="2">
    <source>
        <dbReference type="EMBL" id="CDW22140.1"/>
    </source>
</evidence>
<sequence>MSIESGSGQNVVEELTITPLPPLPKLRLRPGLFHSSSKLDVKPPFKYEEKTKSSSSSKEIEKVRCKVENEEEEKTSRLLMKSECRSAGGRRKNGSSLVHSIPKFSEVKKGKLSEVQKVLQSRLLSKQRLKQQQQLLRQQQQFQQQQREEEEEQFEQEPPSISNLSQKNSSLDASNLLQNMMYKHKSGYSNKTFSPLAKVRRGRKPDKREITHVLKVNAPPLSYPILPHLSEVTITPKVIYNPNPRHIHYNHNVEEALDLRTPGRCSPPPESYTSNTFTFKSKEDSNQQAALVKRKLSNLLPISSSLFSDFNSEATIQKFNFTPGDYLCLEEQEAPIQYILDPEKRRQELLLDNGVSLPSRFHSKIRPASFHSTHERK</sequence>
<feature type="region of interest" description="Disordered" evidence="1">
    <location>
        <begin position="140"/>
        <end position="168"/>
    </location>
</feature>
<protein>
    <submittedName>
        <fullName evidence="2">Uncharacterized protein</fullName>
    </submittedName>
</protein>
<feature type="compositionally biased region" description="Polar residues" evidence="1">
    <location>
        <begin position="159"/>
        <end position="168"/>
    </location>
</feature>
<proteinExistence type="predicted"/>
<name>A0A0K2T8K5_LEPSM</name>
<dbReference type="AlphaFoldDB" id="A0A0K2T8K5"/>
<dbReference type="EMBL" id="HACA01004779">
    <property type="protein sequence ID" value="CDW22140.1"/>
    <property type="molecule type" value="Transcribed_RNA"/>
</dbReference>
<accession>A0A0K2T8K5</accession>